<evidence type="ECO:0000256" key="6">
    <source>
        <dbReference type="SAM" id="Phobius"/>
    </source>
</evidence>
<feature type="transmembrane region" description="Helical" evidence="6">
    <location>
        <begin position="319"/>
        <end position="338"/>
    </location>
</feature>
<gene>
    <name evidence="7" type="ORF">GCM10007380_18130</name>
</gene>
<feature type="transmembrane region" description="Helical" evidence="6">
    <location>
        <begin position="463"/>
        <end position="482"/>
    </location>
</feature>
<dbReference type="Pfam" id="PF03239">
    <property type="entry name" value="FTR1"/>
    <property type="match status" value="1"/>
</dbReference>
<feature type="transmembrane region" description="Helical" evidence="6">
    <location>
        <begin position="350"/>
        <end position="371"/>
    </location>
</feature>
<keyword evidence="8" id="KW-1185">Reference proteome</keyword>
<evidence type="ECO:0000256" key="5">
    <source>
        <dbReference type="ARBA" id="ARBA00023136"/>
    </source>
</evidence>
<evidence type="ECO:0000256" key="1">
    <source>
        <dbReference type="ARBA" id="ARBA00004141"/>
    </source>
</evidence>
<comment type="similarity">
    <text evidence="2">Belongs to the oxidase-dependent Fe transporter (OFeT) (TC 9.A.10.1) family.</text>
</comment>
<comment type="subcellular location">
    <subcellularLocation>
        <location evidence="1">Membrane</location>
        <topology evidence="1">Multi-pass membrane protein</topology>
    </subcellularLocation>
</comment>
<evidence type="ECO:0000256" key="4">
    <source>
        <dbReference type="ARBA" id="ARBA00022989"/>
    </source>
</evidence>
<dbReference type="InterPro" id="IPR004923">
    <property type="entry name" value="FTR1/Fip1/EfeU"/>
</dbReference>
<evidence type="ECO:0000313" key="8">
    <source>
        <dbReference type="Proteomes" id="UP000626244"/>
    </source>
</evidence>
<evidence type="ECO:0000256" key="2">
    <source>
        <dbReference type="ARBA" id="ARBA00008333"/>
    </source>
</evidence>
<dbReference type="EMBL" id="BMHB01000001">
    <property type="protein sequence ID" value="GGI13481.1"/>
    <property type="molecule type" value="Genomic_DNA"/>
</dbReference>
<dbReference type="PANTHER" id="PTHR31632">
    <property type="entry name" value="IRON TRANSPORTER FTH1"/>
    <property type="match status" value="1"/>
</dbReference>
<evidence type="ECO:0000256" key="3">
    <source>
        <dbReference type="ARBA" id="ARBA00022692"/>
    </source>
</evidence>
<feature type="transmembrane region" description="Helical" evidence="6">
    <location>
        <begin position="536"/>
        <end position="560"/>
    </location>
</feature>
<keyword evidence="5 6" id="KW-0472">Membrane</keyword>
<comment type="caution">
    <text evidence="7">The sequence shown here is derived from an EMBL/GenBank/DDBJ whole genome shotgun (WGS) entry which is preliminary data.</text>
</comment>
<protein>
    <submittedName>
        <fullName evidence="7">Fe 2+/Pb2+ permease</fullName>
    </submittedName>
</protein>
<proteinExistence type="inferred from homology"/>
<name>A0A8J3AMP5_9BACI</name>
<feature type="transmembrane region" description="Helical" evidence="6">
    <location>
        <begin position="494"/>
        <end position="516"/>
    </location>
</feature>
<dbReference type="PANTHER" id="PTHR31632:SF2">
    <property type="entry name" value="PLASMA MEMBRANE IRON PERMEASE"/>
    <property type="match status" value="1"/>
</dbReference>
<dbReference type="AlphaFoldDB" id="A0A8J3AMP5"/>
<feature type="transmembrane region" description="Helical" evidence="6">
    <location>
        <begin position="423"/>
        <end position="441"/>
    </location>
</feature>
<keyword evidence="3 6" id="KW-0812">Transmembrane</keyword>
<sequence length="573" mass="63806">MTTMKKITTLFITLLFILFMNSPIQKIFAETDVQEQVLSHIGNSLTEVKNGEKDKVKADLQSIKSLIENEKKTDQLNKLVNHALEDLESNDITAITEDIREIAFETENWIKNTNVTKDLSQIDLKKLTFHLEKVQSYSTDSNWVEAKKQYKLFEVEWYKIENDLRKANAGFYGAIESNMITTRSALFSSKQDSKKVTSSLTKLIDVLNHPTTDSNKDVSIEKAIGLIDQTIEYINSDEPKKAQDAFTEFVQDWPYVEVVVQANSMELYKQIENDTTIALSQISDKPNSNQTMKTLKHIQTNLNMATEKNSYSMFDAGTIVFREGLEALIIISALLALVSKNNQVAARKWIFIGGAFGVLASLVAGALFQFLLSKISAGISNQLIEGVSGLIAVVFMLTVGLWLHKQSNQKEYGKTMKEKAQAALAGGGILSISLLSFFAVFREGAETVVFYIGMSSSISMKELFIGFAGGILILSIIGFILLKGSKLIPLKPFFLIASLCIYYLTFKFIGQSIHALQGIGYLPNHMSTKLPTIPKIGIYPSFESAIPQIILLLFVIWLFVGTKIGSKKQSISA</sequence>
<evidence type="ECO:0000313" key="7">
    <source>
        <dbReference type="EMBL" id="GGI13481.1"/>
    </source>
</evidence>
<keyword evidence="4 6" id="KW-1133">Transmembrane helix</keyword>
<accession>A0A8J3AMP5</accession>
<reference evidence="8" key="1">
    <citation type="journal article" date="2019" name="Int. J. Syst. Evol. Microbiol.">
        <title>The Global Catalogue of Microorganisms (GCM) 10K type strain sequencing project: providing services to taxonomists for standard genome sequencing and annotation.</title>
        <authorList>
            <consortium name="The Broad Institute Genomics Platform"/>
            <consortium name="The Broad Institute Genome Sequencing Center for Infectious Disease"/>
            <person name="Wu L."/>
            <person name="Ma J."/>
        </authorList>
    </citation>
    <scope>NUCLEOTIDE SEQUENCE [LARGE SCALE GENOMIC DNA]</scope>
    <source>
        <strain evidence="8">CGMCC 1.14993</strain>
    </source>
</reference>
<dbReference type="GO" id="GO:0015093">
    <property type="term" value="F:ferrous iron transmembrane transporter activity"/>
    <property type="evidence" value="ECO:0007669"/>
    <property type="project" value="TreeGrafter"/>
</dbReference>
<dbReference type="Proteomes" id="UP000626244">
    <property type="component" value="Unassembled WGS sequence"/>
</dbReference>
<organism evidence="7 8">
    <name type="scientific">Gottfriedia solisilvae</name>
    <dbReference type="NCBI Taxonomy" id="1516104"/>
    <lineage>
        <taxon>Bacteria</taxon>
        <taxon>Bacillati</taxon>
        <taxon>Bacillota</taxon>
        <taxon>Bacilli</taxon>
        <taxon>Bacillales</taxon>
        <taxon>Bacillaceae</taxon>
        <taxon>Gottfriedia</taxon>
    </lineage>
</organism>
<dbReference type="GO" id="GO:0033573">
    <property type="term" value="C:high-affinity iron permease complex"/>
    <property type="evidence" value="ECO:0007669"/>
    <property type="project" value="InterPro"/>
</dbReference>
<feature type="transmembrane region" description="Helical" evidence="6">
    <location>
        <begin position="383"/>
        <end position="403"/>
    </location>
</feature>